<evidence type="ECO:0000313" key="3">
    <source>
        <dbReference type="EMBL" id="NME69803.1"/>
    </source>
</evidence>
<dbReference type="Pfam" id="PF05036">
    <property type="entry name" value="SPOR"/>
    <property type="match status" value="1"/>
</dbReference>
<dbReference type="AlphaFoldDB" id="A0A7X9RW48"/>
<dbReference type="GO" id="GO:0042834">
    <property type="term" value="F:peptidoglycan binding"/>
    <property type="evidence" value="ECO:0007669"/>
    <property type="project" value="InterPro"/>
</dbReference>
<sequence length="471" mass="54381">MIFRFTNFLILLACSFIFFSCSVEQFDEEKPFSIKISSFREYDDAERAFERIEDLGIKPYMISHVSGENGKWYHIMAGAERSLEDVLSLKMTIEDDLRLTGLEIQNYNKISKQLYPVDDDDDLENYPVTWPSLDLISQLPFSSNHILTDVKSLHYYKDISHRQNKISKNISFDFPRGLSVRMFSKNVEEIAEARYFDPVYKEEVVVHIIKLHEKNNLGEDVSKMIAEKIMNSKKYNVKKMDFHESNNNWGMKGYAVTIDPKGLKSYLVQESASGLLIALFQSTNNDINLLKSLASRIGDDKSIEDYHSIGRILGALPDNVGSTERLVAFNFETKKSLRGKTALLEVKETNADFLFNDSAKGTIVYQFENFNDQAVTDRIFKKRYSTYINDSKVEKLLVGSRDAFIYKIRRRNPETRRIAYMAESIIFQNDRLIGKVSNYRDGLYSDAELIHKLSSLRLGDDFQLSEPNNVL</sequence>
<evidence type="ECO:0000259" key="2">
    <source>
        <dbReference type="PROSITE" id="PS51724"/>
    </source>
</evidence>
<feature type="domain" description="SPOR" evidence="2">
    <location>
        <begin position="26"/>
        <end position="106"/>
    </location>
</feature>
<evidence type="ECO:0000256" key="1">
    <source>
        <dbReference type="SAM" id="SignalP"/>
    </source>
</evidence>
<dbReference type="EMBL" id="JABANE010000049">
    <property type="protein sequence ID" value="NME69803.1"/>
    <property type="molecule type" value="Genomic_DNA"/>
</dbReference>
<protein>
    <submittedName>
        <fullName evidence="3">SPOR domain-containing protein</fullName>
    </submittedName>
</protein>
<dbReference type="InterPro" id="IPR007730">
    <property type="entry name" value="SPOR-like_dom"/>
</dbReference>
<keyword evidence="1" id="KW-0732">Signal</keyword>
<dbReference type="InterPro" id="IPR036680">
    <property type="entry name" value="SPOR-like_sf"/>
</dbReference>
<gene>
    <name evidence="3" type="ORF">HHU12_17640</name>
</gene>
<proteinExistence type="predicted"/>
<dbReference type="RefSeq" id="WP_169658059.1">
    <property type="nucleotide sequence ID" value="NZ_JABANE010000049.1"/>
</dbReference>
<evidence type="ECO:0000313" key="4">
    <source>
        <dbReference type="Proteomes" id="UP000576082"/>
    </source>
</evidence>
<dbReference type="SUPFAM" id="SSF110997">
    <property type="entry name" value="Sporulation related repeat"/>
    <property type="match status" value="1"/>
</dbReference>
<dbReference type="Proteomes" id="UP000576082">
    <property type="component" value="Unassembled WGS sequence"/>
</dbReference>
<comment type="caution">
    <text evidence="3">The sequence shown here is derived from an EMBL/GenBank/DDBJ whole genome shotgun (WGS) entry which is preliminary data.</text>
</comment>
<feature type="chain" id="PRO_5031290822" evidence="1">
    <location>
        <begin position="26"/>
        <end position="471"/>
    </location>
</feature>
<accession>A0A7X9RW48</accession>
<name>A0A7X9RW48_9BACT</name>
<organism evidence="3 4">
    <name type="scientific">Flammeovirga aprica JL-4</name>
    <dbReference type="NCBI Taxonomy" id="694437"/>
    <lineage>
        <taxon>Bacteria</taxon>
        <taxon>Pseudomonadati</taxon>
        <taxon>Bacteroidota</taxon>
        <taxon>Cytophagia</taxon>
        <taxon>Cytophagales</taxon>
        <taxon>Flammeovirgaceae</taxon>
        <taxon>Flammeovirga</taxon>
    </lineage>
</organism>
<reference evidence="3 4" key="1">
    <citation type="submission" date="2020-04" db="EMBL/GenBank/DDBJ databases">
        <title>Flammeovirga sp. SR4, a novel species isolated from seawater.</title>
        <authorList>
            <person name="Wang X."/>
        </authorList>
    </citation>
    <scope>NUCLEOTIDE SEQUENCE [LARGE SCALE GENOMIC DNA]</scope>
    <source>
        <strain evidence="3 4">ATCC 23126</strain>
    </source>
</reference>
<keyword evidence="4" id="KW-1185">Reference proteome</keyword>
<feature type="signal peptide" evidence="1">
    <location>
        <begin position="1"/>
        <end position="25"/>
    </location>
</feature>
<dbReference type="PROSITE" id="PS51724">
    <property type="entry name" value="SPOR"/>
    <property type="match status" value="1"/>
</dbReference>
<dbReference type="PROSITE" id="PS51257">
    <property type="entry name" value="PROKAR_LIPOPROTEIN"/>
    <property type="match status" value="1"/>
</dbReference>